<dbReference type="InterPro" id="IPR014883">
    <property type="entry name" value="VRR_NUC"/>
</dbReference>
<keyword evidence="8" id="KW-0378">Hydrolase</keyword>
<comment type="catalytic activity">
    <reaction evidence="1">
        <text>Hydrolytically removes 5'-nucleotides successively from the 3'-hydroxy termini of 3'-hydroxy-terminated oligonucleotides.</text>
        <dbReference type="EC" id="3.1.4.1"/>
    </reaction>
</comment>
<dbReference type="PANTHER" id="PTHR15749">
    <property type="entry name" value="FANCONI-ASSOCIATED NUCLEASE 1"/>
    <property type="match status" value="1"/>
</dbReference>
<dbReference type="GO" id="GO:0003676">
    <property type="term" value="F:nucleic acid binding"/>
    <property type="evidence" value="ECO:0007669"/>
    <property type="project" value="InterPro"/>
</dbReference>
<comment type="cofactor">
    <cofactor evidence="3">
        <name>Mg(2+)</name>
        <dbReference type="ChEBI" id="CHEBI:18420"/>
    </cofactor>
</comment>
<keyword evidence="13" id="KW-1185">Reference proteome</keyword>
<feature type="domain" description="VRR-NUC" evidence="11">
    <location>
        <begin position="437"/>
        <end position="551"/>
    </location>
</feature>
<comment type="caution">
    <text evidence="12">The sequence shown here is derived from an EMBL/GenBank/DDBJ whole genome shotgun (WGS) entry which is preliminary data.</text>
</comment>
<dbReference type="GO" id="GO:0004528">
    <property type="term" value="F:phosphodiesterase I activity"/>
    <property type="evidence" value="ECO:0007669"/>
    <property type="project" value="UniProtKB-EC"/>
</dbReference>
<keyword evidence="9" id="KW-0460">Magnesium</keyword>
<evidence type="ECO:0000256" key="1">
    <source>
        <dbReference type="ARBA" id="ARBA00000983"/>
    </source>
</evidence>
<evidence type="ECO:0000256" key="7">
    <source>
        <dbReference type="ARBA" id="ARBA00022723"/>
    </source>
</evidence>
<dbReference type="PANTHER" id="PTHR15749:SF4">
    <property type="entry name" value="FANCONI-ASSOCIATED NUCLEASE 1"/>
    <property type="match status" value="1"/>
</dbReference>
<dbReference type="Proteomes" id="UP000588806">
    <property type="component" value="Unassembled WGS sequence"/>
</dbReference>
<evidence type="ECO:0000256" key="9">
    <source>
        <dbReference type="ARBA" id="ARBA00022842"/>
    </source>
</evidence>
<dbReference type="InterPro" id="IPR033315">
    <property type="entry name" value="Fan1-like"/>
</dbReference>
<evidence type="ECO:0000313" key="13">
    <source>
        <dbReference type="Proteomes" id="UP000588806"/>
    </source>
</evidence>
<evidence type="ECO:0000256" key="4">
    <source>
        <dbReference type="ARBA" id="ARBA00005533"/>
    </source>
</evidence>
<dbReference type="EMBL" id="JABFHI010000005">
    <property type="protein sequence ID" value="NOG32447.1"/>
    <property type="molecule type" value="Genomic_DNA"/>
</dbReference>
<accession>A0A7Y3TY88</accession>
<organism evidence="12 13">
    <name type="scientific">Vreelandella azerica</name>
    <dbReference type="NCBI Taxonomy" id="2732867"/>
    <lineage>
        <taxon>Bacteria</taxon>
        <taxon>Pseudomonadati</taxon>
        <taxon>Pseudomonadota</taxon>
        <taxon>Gammaproteobacteria</taxon>
        <taxon>Oceanospirillales</taxon>
        <taxon>Halomonadaceae</taxon>
        <taxon>Vreelandella</taxon>
    </lineage>
</organism>
<gene>
    <name evidence="12" type="ORF">HLB35_13025</name>
</gene>
<evidence type="ECO:0000256" key="10">
    <source>
        <dbReference type="ARBA" id="ARBA00023211"/>
    </source>
</evidence>
<keyword evidence="10" id="KW-0464">Manganese</keyword>
<comment type="similarity">
    <text evidence="4">Belongs to the FAN1 family.</text>
</comment>
<evidence type="ECO:0000256" key="8">
    <source>
        <dbReference type="ARBA" id="ARBA00022801"/>
    </source>
</evidence>
<dbReference type="GO" id="GO:0046872">
    <property type="term" value="F:metal ion binding"/>
    <property type="evidence" value="ECO:0007669"/>
    <property type="project" value="UniProtKB-KW"/>
</dbReference>
<protein>
    <recommendedName>
        <fullName evidence="5">phosphodiesterase I</fullName>
        <ecNumber evidence="5">3.1.4.1</ecNumber>
    </recommendedName>
</protein>
<proteinExistence type="inferred from homology"/>
<reference evidence="12 13" key="1">
    <citation type="submission" date="2020-05" db="EMBL/GenBank/DDBJ databases">
        <authorList>
            <person name="Ruan W."/>
            <person name="Jeon C.O."/>
            <person name="Chun B.H."/>
        </authorList>
    </citation>
    <scope>NUCLEOTIDE SEQUENCE [LARGE SCALE GENOMIC DNA]</scope>
    <source>
        <strain evidence="12 13">TBZ9</strain>
    </source>
</reference>
<dbReference type="EC" id="3.1.4.1" evidence="5"/>
<dbReference type="InterPro" id="IPR011856">
    <property type="entry name" value="tRNA_endonuc-like_dom_sf"/>
</dbReference>
<dbReference type="Pfam" id="PF08774">
    <property type="entry name" value="VRR_NUC"/>
    <property type="match status" value="1"/>
</dbReference>
<dbReference type="AlphaFoldDB" id="A0A7Y3TY88"/>
<evidence type="ECO:0000259" key="11">
    <source>
        <dbReference type="SMART" id="SM00990"/>
    </source>
</evidence>
<evidence type="ECO:0000256" key="3">
    <source>
        <dbReference type="ARBA" id="ARBA00001946"/>
    </source>
</evidence>
<reference evidence="12 13" key="2">
    <citation type="submission" date="2020-06" db="EMBL/GenBank/DDBJ databases">
        <title>Halomonas songnenensis sp. nov., a moderately halophilic bacterium isolated from saline and alkaline soils.</title>
        <authorList>
            <person name="Jiang J."/>
            <person name="Pan Y."/>
        </authorList>
    </citation>
    <scope>NUCLEOTIDE SEQUENCE [LARGE SCALE GENOMIC DNA]</scope>
    <source>
        <strain evidence="12 13">TBZ9</strain>
    </source>
</reference>
<evidence type="ECO:0000256" key="6">
    <source>
        <dbReference type="ARBA" id="ARBA00022722"/>
    </source>
</evidence>
<sequence>MTSADIKATSLDDPLYYLRNAEQVISLCLNHYADLLTQQEADALAELLQLPEPAQALLMRMVMRKGELFRRDGLTYAEVPELDQALVILSTAGWVSVAPLLTLEQLCQSLKRSECLALARHLRPNERWLASHSKAQLVEKLLEADDGSAQPLTAWWPQAPVQVVELCRAALFDRLRLMFFGNLRQQWSEFVVTELQQQRFEEVPLTSASRPFHQRDAVDLYLHLADLEARAAQGEALAVLSQQLPDAVGTEWLDYRRQRVLFRLGREAERRGERELALALYAHSQHRDARVRALRLKEKLAPPEQVYAEAVEALAQIPQPETRVQLQRILQRSARKAGLVVEQPGVEPLKLQELSLPPGAGRVEQAVIEALSNTDWQLYHVENNLFTGIFALLFWPVLFAPVRGAFFHPFQAGPVDLFRPGFVEARQALVDQAFKALDDGRYRQIIRERLASKQGIRCSLVYWPTLTPERVEAALACIPAADWRFIFEHLLLDLRHHSRGLPDLIAFNQQAEAYQLIEVKGPGDRLQDHQRLWLNALQAQGVNVSVCHVRWQAETAQTSDDPL</sequence>
<evidence type="ECO:0000313" key="12">
    <source>
        <dbReference type="EMBL" id="NOG32447.1"/>
    </source>
</evidence>
<dbReference type="Pfam" id="PF21315">
    <property type="entry name" value="FAN1_HTH"/>
    <property type="match status" value="1"/>
</dbReference>
<evidence type="ECO:0000256" key="5">
    <source>
        <dbReference type="ARBA" id="ARBA00012029"/>
    </source>
</evidence>
<dbReference type="GO" id="GO:0036297">
    <property type="term" value="P:interstrand cross-link repair"/>
    <property type="evidence" value="ECO:0007669"/>
    <property type="project" value="InterPro"/>
</dbReference>
<comment type="cofactor">
    <cofactor evidence="2">
        <name>Mn(2+)</name>
        <dbReference type="ChEBI" id="CHEBI:29035"/>
    </cofactor>
</comment>
<keyword evidence="6" id="KW-0540">Nuclease</keyword>
<dbReference type="Gene3D" id="3.40.1350.10">
    <property type="match status" value="1"/>
</dbReference>
<dbReference type="SMART" id="SM00990">
    <property type="entry name" value="VRR_NUC"/>
    <property type="match status" value="1"/>
</dbReference>
<evidence type="ECO:0000256" key="2">
    <source>
        <dbReference type="ARBA" id="ARBA00001936"/>
    </source>
</evidence>
<keyword evidence="7" id="KW-0479">Metal-binding</keyword>
<dbReference type="InterPro" id="IPR049125">
    <property type="entry name" value="FAN1-like_WH"/>
</dbReference>
<name>A0A7Y3TY88_9GAMM</name>